<dbReference type="WBParaSite" id="HPBE_0001656101-mRNA-1">
    <property type="protein sequence ID" value="HPBE_0001656101-mRNA-1"/>
    <property type="gene ID" value="HPBE_0001656101"/>
</dbReference>
<evidence type="ECO:0000256" key="1">
    <source>
        <dbReference type="SAM" id="MobiDB-lite"/>
    </source>
</evidence>
<dbReference type="Proteomes" id="UP000050761">
    <property type="component" value="Unassembled WGS sequence"/>
</dbReference>
<reference evidence="4" key="2">
    <citation type="submission" date="2019-09" db="UniProtKB">
        <authorList>
            <consortium name="WormBaseParasite"/>
        </authorList>
    </citation>
    <scope>IDENTIFICATION</scope>
</reference>
<evidence type="ECO:0000313" key="3">
    <source>
        <dbReference type="Proteomes" id="UP000050761"/>
    </source>
</evidence>
<proteinExistence type="predicted"/>
<organism evidence="3 4">
    <name type="scientific">Heligmosomoides polygyrus</name>
    <name type="common">Parasitic roundworm</name>
    <dbReference type="NCBI Taxonomy" id="6339"/>
    <lineage>
        <taxon>Eukaryota</taxon>
        <taxon>Metazoa</taxon>
        <taxon>Ecdysozoa</taxon>
        <taxon>Nematoda</taxon>
        <taxon>Chromadorea</taxon>
        <taxon>Rhabditida</taxon>
        <taxon>Rhabditina</taxon>
        <taxon>Rhabditomorpha</taxon>
        <taxon>Strongyloidea</taxon>
        <taxon>Heligmosomidae</taxon>
        <taxon>Heligmosomoides</taxon>
    </lineage>
</organism>
<keyword evidence="3" id="KW-1185">Reference proteome</keyword>
<reference evidence="2 3" key="1">
    <citation type="submission" date="2018-11" db="EMBL/GenBank/DDBJ databases">
        <authorList>
            <consortium name="Pathogen Informatics"/>
        </authorList>
    </citation>
    <scope>NUCLEOTIDE SEQUENCE [LARGE SCALE GENOMIC DNA]</scope>
</reference>
<accession>A0A3P8AQ35</accession>
<feature type="region of interest" description="Disordered" evidence="1">
    <location>
        <begin position="91"/>
        <end position="119"/>
    </location>
</feature>
<gene>
    <name evidence="2" type="ORF">HPBE_LOCUS16560</name>
</gene>
<sequence length="119" mass="13223">MDSRHRSEIGDSNPCGCCCRWRSPAPRLDYWLNPSAFISFVLSPGEEWLVDMREICDAVMMSSPDRRDGSCCKATHFTTLNNRSRDCAAGARTLPGPVRTLPEQPHNAVPILSTDPQST</sequence>
<name>A0A183G4T7_HELPZ</name>
<dbReference type="AlphaFoldDB" id="A0A183G4T7"/>
<protein>
    <submittedName>
        <fullName evidence="4">THAP-type domain-containing protein</fullName>
    </submittedName>
</protein>
<evidence type="ECO:0000313" key="4">
    <source>
        <dbReference type="WBParaSite" id="HPBE_0001656101-mRNA-1"/>
    </source>
</evidence>
<accession>A0A183G4T7</accession>
<evidence type="ECO:0000313" key="2">
    <source>
        <dbReference type="EMBL" id="VDP06330.1"/>
    </source>
</evidence>
<dbReference type="EMBL" id="UZAH01029485">
    <property type="protein sequence ID" value="VDP06330.1"/>
    <property type="molecule type" value="Genomic_DNA"/>
</dbReference>